<dbReference type="Proteomes" id="UP000067626">
    <property type="component" value="Chromosome"/>
</dbReference>
<dbReference type="InterPro" id="IPR005119">
    <property type="entry name" value="LysR_subst-bd"/>
</dbReference>
<keyword evidence="7" id="KW-1185">Reference proteome</keyword>
<dbReference type="Gene3D" id="1.10.10.10">
    <property type="entry name" value="Winged helix-like DNA-binding domain superfamily/Winged helix DNA-binding domain"/>
    <property type="match status" value="1"/>
</dbReference>
<evidence type="ECO:0000313" key="6">
    <source>
        <dbReference type="EMBL" id="AKT39317.1"/>
    </source>
</evidence>
<protein>
    <submittedName>
        <fullName evidence="6">LysR family transcriptional regulator</fullName>
    </submittedName>
</protein>
<name>A0A0K1EF48_CHOCO</name>
<dbReference type="EMBL" id="CP012159">
    <property type="protein sequence ID" value="AKT39317.1"/>
    <property type="molecule type" value="Genomic_DNA"/>
</dbReference>
<dbReference type="Pfam" id="PF03466">
    <property type="entry name" value="LysR_substrate"/>
    <property type="match status" value="1"/>
</dbReference>
<dbReference type="InterPro" id="IPR036388">
    <property type="entry name" value="WH-like_DNA-bd_sf"/>
</dbReference>
<dbReference type="AlphaFoldDB" id="A0A0K1EF48"/>
<evidence type="ECO:0000256" key="3">
    <source>
        <dbReference type="ARBA" id="ARBA00023125"/>
    </source>
</evidence>
<dbReference type="InterPro" id="IPR000847">
    <property type="entry name" value="LysR_HTH_N"/>
</dbReference>
<evidence type="ECO:0000256" key="1">
    <source>
        <dbReference type="ARBA" id="ARBA00009437"/>
    </source>
</evidence>
<keyword evidence="3" id="KW-0238">DNA-binding</keyword>
<organism evidence="6 7">
    <name type="scientific">Chondromyces crocatus</name>
    <dbReference type="NCBI Taxonomy" id="52"/>
    <lineage>
        <taxon>Bacteria</taxon>
        <taxon>Pseudomonadati</taxon>
        <taxon>Myxococcota</taxon>
        <taxon>Polyangia</taxon>
        <taxon>Polyangiales</taxon>
        <taxon>Polyangiaceae</taxon>
        <taxon>Chondromyces</taxon>
    </lineage>
</organism>
<dbReference type="InterPro" id="IPR036390">
    <property type="entry name" value="WH_DNA-bd_sf"/>
</dbReference>
<dbReference type="SUPFAM" id="SSF46785">
    <property type="entry name" value="Winged helix' DNA-binding domain"/>
    <property type="match status" value="1"/>
</dbReference>
<dbReference type="CDD" id="cd08474">
    <property type="entry name" value="PBP2_CrgA_like_5"/>
    <property type="match status" value="1"/>
</dbReference>
<dbReference type="GO" id="GO:0006351">
    <property type="term" value="P:DNA-templated transcription"/>
    <property type="evidence" value="ECO:0007669"/>
    <property type="project" value="TreeGrafter"/>
</dbReference>
<keyword evidence="4" id="KW-0804">Transcription</keyword>
<evidence type="ECO:0000256" key="4">
    <source>
        <dbReference type="ARBA" id="ARBA00023163"/>
    </source>
</evidence>
<evidence type="ECO:0000259" key="5">
    <source>
        <dbReference type="PROSITE" id="PS50931"/>
    </source>
</evidence>
<dbReference type="InterPro" id="IPR058163">
    <property type="entry name" value="LysR-type_TF_proteobact-type"/>
</dbReference>
<dbReference type="FunFam" id="1.10.10.10:FF:000001">
    <property type="entry name" value="LysR family transcriptional regulator"/>
    <property type="match status" value="1"/>
</dbReference>
<keyword evidence="2" id="KW-0805">Transcription regulation</keyword>
<dbReference type="STRING" id="52.CMC5_034640"/>
<feature type="domain" description="HTH lysR-type" evidence="5">
    <location>
        <begin position="3"/>
        <end position="60"/>
    </location>
</feature>
<reference evidence="6 7" key="1">
    <citation type="submission" date="2015-07" db="EMBL/GenBank/DDBJ databases">
        <title>Genome analysis of myxobacterium Chondromyces crocatus Cm c5 reveals a high potential for natural compound synthesis and the genetic basis for the loss of fruiting body formation.</title>
        <authorList>
            <person name="Zaburannyi N."/>
            <person name="Bunk B."/>
            <person name="Maier J."/>
            <person name="Overmann J."/>
            <person name="Mueller R."/>
        </authorList>
    </citation>
    <scope>NUCLEOTIDE SEQUENCE [LARGE SCALE GENOMIC DNA]</scope>
    <source>
        <strain evidence="6 7">Cm c5</strain>
    </source>
</reference>
<dbReference type="KEGG" id="ccro:CMC5_034640"/>
<dbReference type="SUPFAM" id="SSF53850">
    <property type="entry name" value="Periplasmic binding protein-like II"/>
    <property type="match status" value="1"/>
</dbReference>
<gene>
    <name evidence="6" type="primary">lysR</name>
    <name evidence="6" type="ORF">CMC5_034640</name>
</gene>
<sequence>MRDDLSGLRALLCVAEKRSFRAAAAELGVTPSAVSQIVRALEERVGVRLLQRTTRNVGLTEAGEHFIAQLRPAFDGIDVAFESLMAMNGRPSGLLRLTMLRTGYDEVVKPKLAAFLAAYPDIRIDICLQEALSNIVAEGFDAGIRLGHSLDREMIAVRVSPDQRLVVVGSRDYFARRGKPTHPRELHEHECIGLRMSTGAVARWKFVERDKELELAVDGRVVTNDGSVLVDAAVEGVGLAYVFEDMVSGLVSEKRLVRVLDGYCPRIPGYFLYYPSRLNLAPKLEVLIDFLKKGGGSRPRMRRG</sequence>
<dbReference type="Gene3D" id="3.40.190.290">
    <property type="match status" value="1"/>
</dbReference>
<dbReference type="PANTHER" id="PTHR30537">
    <property type="entry name" value="HTH-TYPE TRANSCRIPTIONAL REGULATOR"/>
    <property type="match status" value="1"/>
</dbReference>
<proteinExistence type="inferred from homology"/>
<dbReference type="GO" id="GO:0003700">
    <property type="term" value="F:DNA-binding transcription factor activity"/>
    <property type="evidence" value="ECO:0007669"/>
    <property type="project" value="InterPro"/>
</dbReference>
<dbReference type="Pfam" id="PF00126">
    <property type="entry name" value="HTH_1"/>
    <property type="match status" value="1"/>
</dbReference>
<dbReference type="GO" id="GO:0043565">
    <property type="term" value="F:sequence-specific DNA binding"/>
    <property type="evidence" value="ECO:0007669"/>
    <property type="project" value="TreeGrafter"/>
</dbReference>
<dbReference type="PROSITE" id="PS50931">
    <property type="entry name" value="HTH_LYSR"/>
    <property type="match status" value="1"/>
</dbReference>
<dbReference type="OrthoDB" id="5416547at2"/>
<dbReference type="PATRIC" id="fig|52.7.peg.3819"/>
<dbReference type="RefSeq" id="WP_050431430.1">
    <property type="nucleotide sequence ID" value="NZ_CP012159.1"/>
</dbReference>
<comment type="similarity">
    <text evidence="1">Belongs to the LysR transcriptional regulatory family.</text>
</comment>
<evidence type="ECO:0000313" key="7">
    <source>
        <dbReference type="Proteomes" id="UP000067626"/>
    </source>
</evidence>
<accession>A0A0K1EF48</accession>
<evidence type="ECO:0000256" key="2">
    <source>
        <dbReference type="ARBA" id="ARBA00023015"/>
    </source>
</evidence>
<dbReference type="PANTHER" id="PTHR30537:SF1">
    <property type="entry name" value="HTH-TYPE TRANSCRIPTIONAL REGULATOR PGRR"/>
    <property type="match status" value="1"/>
</dbReference>